<feature type="non-terminal residue" evidence="1">
    <location>
        <position position="185"/>
    </location>
</feature>
<sequence length="185" mass="20751">MNTSTDNSIMNSCQYTPVYFIESPGVTQSKSYVITQNTQSPQKPISENLKRFYENSGKMETNLNHTENNCKPRILKKQECNVVGNNLKLASFLLPKSEVKAPTKQNNTMTANNVILKPIYIANGASAAASVPKLDINSRIVKLKDLPNITRSHNGRILPKIKPKEKCHKSRHTSVQLLKLGETYH</sequence>
<dbReference type="eggNOG" id="ENOG502TBU1">
    <property type="taxonomic scope" value="Eukaryota"/>
</dbReference>
<keyword evidence="2" id="KW-1185">Reference proteome</keyword>
<organism evidence="1 2">
    <name type="scientific">Danaus plexippus plexippus</name>
    <dbReference type="NCBI Taxonomy" id="278856"/>
    <lineage>
        <taxon>Eukaryota</taxon>
        <taxon>Metazoa</taxon>
        <taxon>Ecdysozoa</taxon>
        <taxon>Arthropoda</taxon>
        <taxon>Hexapoda</taxon>
        <taxon>Insecta</taxon>
        <taxon>Pterygota</taxon>
        <taxon>Neoptera</taxon>
        <taxon>Endopterygota</taxon>
        <taxon>Lepidoptera</taxon>
        <taxon>Glossata</taxon>
        <taxon>Ditrysia</taxon>
        <taxon>Papilionoidea</taxon>
        <taxon>Nymphalidae</taxon>
        <taxon>Danainae</taxon>
        <taxon>Danaini</taxon>
        <taxon>Danaina</taxon>
        <taxon>Danaus</taxon>
        <taxon>Danaus</taxon>
    </lineage>
</organism>
<evidence type="ECO:0000313" key="1">
    <source>
        <dbReference type="EMBL" id="OWR46052.1"/>
    </source>
</evidence>
<reference evidence="1 2" key="1">
    <citation type="journal article" date="2011" name="Cell">
        <title>The monarch butterfly genome yields insights into long-distance migration.</title>
        <authorList>
            <person name="Zhan S."/>
            <person name="Merlin C."/>
            <person name="Boore J.L."/>
            <person name="Reppert S.M."/>
        </authorList>
    </citation>
    <scope>NUCLEOTIDE SEQUENCE [LARGE SCALE GENOMIC DNA]</scope>
    <source>
        <strain evidence="1">F-2</strain>
    </source>
</reference>
<protein>
    <submittedName>
        <fullName evidence="1">Uncharacterized protein</fullName>
    </submittedName>
</protein>
<dbReference type="EMBL" id="AGBW02011840">
    <property type="protein sequence ID" value="OWR46052.1"/>
    <property type="molecule type" value="Genomic_DNA"/>
</dbReference>
<dbReference type="AlphaFoldDB" id="A0A212EX26"/>
<dbReference type="KEGG" id="dpl:KGM_211914A"/>
<dbReference type="InParanoid" id="A0A212EX26"/>
<dbReference type="STRING" id="278856.A0A212EX26"/>
<evidence type="ECO:0000313" key="2">
    <source>
        <dbReference type="Proteomes" id="UP000007151"/>
    </source>
</evidence>
<proteinExistence type="predicted"/>
<name>A0A212EX26_DANPL</name>
<gene>
    <name evidence="1" type="ORF">KGM_211914A</name>
</gene>
<dbReference type="Proteomes" id="UP000007151">
    <property type="component" value="Unassembled WGS sequence"/>
</dbReference>
<comment type="caution">
    <text evidence="1">The sequence shown here is derived from an EMBL/GenBank/DDBJ whole genome shotgun (WGS) entry which is preliminary data.</text>
</comment>
<accession>A0A212EX26</accession>